<dbReference type="InterPro" id="IPR039420">
    <property type="entry name" value="WalR-like"/>
</dbReference>
<feature type="modified residue" description="4-aspartylphosphate" evidence="4">
    <location>
        <position position="51"/>
    </location>
</feature>
<dbReference type="PROSITE" id="PS51755">
    <property type="entry name" value="OMPR_PHOB"/>
    <property type="match status" value="1"/>
</dbReference>
<dbReference type="Gene3D" id="3.40.50.2300">
    <property type="match status" value="1"/>
</dbReference>
<evidence type="ECO:0000256" key="1">
    <source>
        <dbReference type="ARBA" id="ARBA00022553"/>
    </source>
</evidence>
<dbReference type="PANTHER" id="PTHR48111:SF40">
    <property type="entry name" value="PHOSPHATE REGULON TRANSCRIPTIONAL REGULATORY PROTEIN PHOB"/>
    <property type="match status" value="1"/>
</dbReference>
<name>A0A412TJ91_9BACT</name>
<dbReference type="SMART" id="SM00448">
    <property type="entry name" value="REC"/>
    <property type="match status" value="1"/>
</dbReference>
<dbReference type="GO" id="GO:0000156">
    <property type="term" value="F:phosphorelay response regulator activity"/>
    <property type="evidence" value="ECO:0007669"/>
    <property type="project" value="TreeGrafter"/>
</dbReference>
<evidence type="ECO:0000256" key="4">
    <source>
        <dbReference type="PROSITE-ProRule" id="PRU00169"/>
    </source>
</evidence>
<evidence type="ECO:0000256" key="5">
    <source>
        <dbReference type="PROSITE-ProRule" id="PRU01091"/>
    </source>
</evidence>
<evidence type="ECO:0000313" key="9">
    <source>
        <dbReference type="EMBL" id="RGV26719.1"/>
    </source>
</evidence>
<dbReference type="OMA" id="MITAHTE"/>
<organism evidence="8 12">
    <name type="scientific">Odoribacter splanchnicus</name>
    <dbReference type="NCBI Taxonomy" id="28118"/>
    <lineage>
        <taxon>Bacteria</taxon>
        <taxon>Pseudomonadati</taxon>
        <taxon>Bacteroidota</taxon>
        <taxon>Bacteroidia</taxon>
        <taxon>Bacteroidales</taxon>
        <taxon>Odoribacteraceae</taxon>
        <taxon>Odoribacter</taxon>
    </lineage>
</organism>
<accession>A0A412TJ91</accession>
<feature type="domain" description="OmpR/PhoB-type" evidence="7">
    <location>
        <begin position="121"/>
        <end position="219"/>
    </location>
</feature>
<dbReference type="CDD" id="cd17574">
    <property type="entry name" value="REC_OmpR"/>
    <property type="match status" value="1"/>
</dbReference>
<keyword evidence="2" id="KW-0902">Two-component regulatory system</keyword>
<dbReference type="InterPro" id="IPR001867">
    <property type="entry name" value="OmpR/PhoB-type_DNA-bd"/>
</dbReference>
<evidence type="ECO:0000313" key="12">
    <source>
        <dbReference type="Proteomes" id="UP000284243"/>
    </source>
</evidence>
<keyword evidence="1 4" id="KW-0597">Phosphoprotein</keyword>
<dbReference type="SUPFAM" id="SSF52172">
    <property type="entry name" value="CheY-like"/>
    <property type="match status" value="1"/>
</dbReference>
<dbReference type="GO" id="GO:0005829">
    <property type="term" value="C:cytosol"/>
    <property type="evidence" value="ECO:0007669"/>
    <property type="project" value="TreeGrafter"/>
</dbReference>
<protein>
    <submittedName>
        <fullName evidence="8">DNA-binding response regulator</fullName>
    </submittedName>
</protein>
<dbReference type="InterPro" id="IPR036388">
    <property type="entry name" value="WH-like_DNA-bd_sf"/>
</dbReference>
<comment type="caution">
    <text evidence="8">The sequence shown here is derived from an EMBL/GenBank/DDBJ whole genome shotgun (WGS) entry which is preliminary data.</text>
</comment>
<sequence>MTILYAEDDSMTVMEVQEKLENNGYEVIVAYDGNEALEKFIACKPDLIVLDVDMPGKDGLEVLQFIRLQDSQTPVIIYSCLIDEEKQIKGLEWGANVYLLKNYSPTLLLAQIQRCIARSGEEVIRLSKQVEYDFSACNLRVSDVVYHLTMLENKIFSILCKNRNTLVAREDLLKAGWNSQAPNCSLQLNKMVSRLRKLLKGDHSVYILTEKPLGYWLKIEQ</sequence>
<dbReference type="EMBL" id="QSCO01000027">
    <property type="protein sequence ID" value="RGY04183.1"/>
    <property type="molecule type" value="Genomic_DNA"/>
</dbReference>
<evidence type="ECO:0000259" key="6">
    <source>
        <dbReference type="PROSITE" id="PS50110"/>
    </source>
</evidence>
<dbReference type="Proteomes" id="UP000284243">
    <property type="component" value="Unassembled WGS sequence"/>
</dbReference>
<proteinExistence type="predicted"/>
<dbReference type="InterPro" id="IPR001789">
    <property type="entry name" value="Sig_transdc_resp-reg_receiver"/>
</dbReference>
<evidence type="ECO:0000313" key="8">
    <source>
        <dbReference type="EMBL" id="RGU53816.1"/>
    </source>
</evidence>
<dbReference type="PANTHER" id="PTHR48111">
    <property type="entry name" value="REGULATOR OF RPOS"/>
    <property type="match status" value="1"/>
</dbReference>
<dbReference type="AlphaFoldDB" id="A0A412TJ91"/>
<dbReference type="RefSeq" id="WP_013611582.1">
    <property type="nucleotide sequence ID" value="NZ_CABJFF010000002.1"/>
</dbReference>
<keyword evidence="3 5" id="KW-0238">DNA-binding</keyword>
<evidence type="ECO:0000313" key="10">
    <source>
        <dbReference type="EMBL" id="RGY04183.1"/>
    </source>
</evidence>
<gene>
    <name evidence="9" type="ORF">DWW24_09185</name>
    <name evidence="8" type="ORF">DWW57_18255</name>
    <name evidence="10" type="ORF">DXA53_16625</name>
</gene>
<dbReference type="GO" id="GO:0000976">
    <property type="term" value="F:transcription cis-regulatory region binding"/>
    <property type="evidence" value="ECO:0007669"/>
    <property type="project" value="TreeGrafter"/>
</dbReference>
<dbReference type="Proteomes" id="UP000284434">
    <property type="component" value="Unassembled WGS sequence"/>
</dbReference>
<evidence type="ECO:0000313" key="13">
    <source>
        <dbReference type="Proteomes" id="UP000284434"/>
    </source>
</evidence>
<dbReference type="SMART" id="SM00862">
    <property type="entry name" value="Trans_reg_C"/>
    <property type="match status" value="1"/>
</dbReference>
<dbReference type="EMBL" id="QRYW01000017">
    <property type="protein sequence ID" value="RGV26719.1"/>
    <property type="molecule type" value="Genomic_DNA"/>
</dbReference>
<evidence type="ECO:0000313" key="11">
    <source>
        <dbReference type="Proteomes" id="UP000283426"/>
    </source>
</evidence>
<dbReference type="Proteomes" id="UP000283426">
    <property type="component" value="Unassembled WGS sequence"/>
</dbReference>
<dbReference type="Pfam" id="PF00486">
    <property type="entry name" value="Trans_reg_C"/>
    <property type="match status" value="1"/>
</dbReference>
<dbReference type="Pfam" id="PF00072">
    <property type="entry name" value="Response_reg"/>
    <property type="match status" value="1"/>
</dbReference>
<dbReference type="Gene3D" id="1.10.10.10">
    <property type="entry name" value="Winged helix-like DNA-binding domain superfamily/Winged helix DNA-binding domain"/>
    <property type="match status" value="1"/>
</dbReference>
<dbReference type="GeneID" id="61274554"/>
<dbReference type="PROSITE" id="PS50110">
    <property type="entry name" value="RESPONSE_REGULATORY"/>
    <property type="match status" value="1"/>
</dbReference>
<reference evidence="11 12" key="1">
    <citation type="submission" date="2018-08" db="EMBL/GenBank/DDBJ databases">
        <title>A genome reference for cultivated species of the human gut microbiota.</title>
        <authorList>
            <person name="Zou Y."/>
            <person name="Xue W."/>
            <person name="Luo G."/>
        </authorList>
    </citation>
    <scope>NUCLEOTIDE SEQUENCE [LARGE SCALE GENOMIC DNA]</scope>
    <source>
        <strain evidence="9 11">AF14-6AC</strain>
        <strain evidence="8 12">AF16-14</strain>
        <strain evidence="10 13">OF03-11</strain>
    </source>
</reference>
<feature type="domain" description="Response regulatory" evidence="6">
    <location>
        <begin position="2"/>
        <end position="116"/>
    </location>
</feature>
<dbReference type="GO" id="GO:0032993">
    <property type="term" value="C:protein-DNA complex"/>
    <property type="evidence" value="ECO:0007669"/>
    <property type="project" value="TreeGrafter"/>
</dbReference>
<dbReference type="GO" id="GO:0006355">
    <property type="term" value="P:regulation of DNA-templated transcription"/>
    <property type="evidence" value="ECO:0007669"/>
    <property type="project" value="InterPro"/>
</dbReference>
<evidence type="ECO:0000259" key="7">
    <source>
        <dbReference type="PROSITE" id="PS51755"/>
    </source>
</evidence>
<dbReference type="EMBL" id="QRYC01000042">
    <property type="protein sequence ID" value="RGU53816.1"/>
    <property type="molecule type" value="Genomic_DNA"/>
</dbReference>
<evidence type="ECO:0000256" key="2">
    <source>
        <dbReference type="ARBA" id="ARBA00023012"/>
    </source>
</evidence>
<dbReference type="InterPro" id="IPR011006">
    <property type="entry name" value="CheY-like_superfamily"/>
</dbReference>
<feature type="DNA-binding region" description="OmpR/PhoB-type" evidence="5">
    <location>
        <begin position="121"/>
        <end position="219"/>
    </location>
</feature>
<evidence type="ECO:0000256" key="3">
    <source>
        <dbReference type="ARBA" id="ARBA00023125"/>
    </source>
</evidence>